<dbReference type="OrthoDB" id="3800738at2759"/>
<name>A0A8H4N1W6_9PEZI</name>
<protein>
    <recommendedName>
        <fullName evidence="3">F-box domain-containing protein</fullName>
    </recommendedName>
</protein>
<dbReference type="CDD" id="cd09917">
    <property type="entry name" value="F-box_SF"/>
    <property type="match status" value="1"/>
</dbReference>
<dbReference type="EMBL" id="WWBZ02000051">
    <property type="protein sequence ID" value="KAF4304078.1"/>
    <property type="molecule type" value="Genomic_DNA"/>
</dbReference>
<comment type="caution">
    <text evidence="1">The sequence shown here is derived from an EMBL/GenBank/DDBJ whole genome shotgun (WGS) entry which is preliminary data.</text>
</comment>
<dbReference type="Proteomes" id="UP000572817">
    <property type="component" value="Unassembled WGS sequence"/>
</dbReference>
<dbReference type="AlphaFoldDB" id="A0A8H4N1W6"/>
<organism evidence="1 2">
    <name type="scientific">Botryosphaeria dothidea</name>
    <dbReference type="NCBI Taxonomy" id="55169"/>
    <lineage>
        <taxon>Eukaryota</taxon>
        <taxon>Fungi</taxon>
        <taxon>Dikarya</taxon>
        <taxon>Ascomycota</taxon>
        <taxon>Pezizomycotina</taxon>
        <taxon>Dothideomycetes</taxon>
        <taxon>Dothideomycetes incertae sedis</taxon>
        <taxon>Botryosphaeriales</taxon>
        <taxon>Botryosphaeriaceae</taxon>
        <taxon>Botryosphaeria</taxon>
    </lineage>
</organism>
<evidence type="ECO:0000313" key="2">
    <source>
        <dbReference type="Proteomes" id="UP000572817"/>
    </source>
</evidence>
<gene>
    <name evidence="1" type="ORF">GTA08_BOTSDO08398</name>
</gene>
<keyword evidence="2" id="KW-1185">Reference proteome</keyword>
<evidence type="ECO:0000313" key="1">
    <source>
        <dbReference type="EMBL" id="KAF4304078.1"/>
    </source>
</evidence>
<evidence type="ECO:0008006" key="3">
    <source>
        <dbReference type="Google" id="ProtNLM"/>
    </source>
</evidence>
<proteinExistence type="predicted"/>
<accession>A0A8H4N1W6</accession>
<reference evidence="1" key="1">
    <citation type="submission" date="2020-04" db="EMBL/GenBank/DDBJ databases">
        <title>Genome Assembly and Annotation of Botryosphaeria dothidea sdau 11-99, a Latent Pathogen of Apple Fruit Ring Rot in China.</title>
        <authorList>
            <person name="Yu C."/>
            <person name="Diao Y."/>
            <person name="Lu Q."/>
            <person name="Zhao J."/>
            <person name="Cui S."/>
            <person name="Peng C."/>
            <person name="He B."/>
            <person name="Liu H."/>
        </authorList>
    </citation>
    <scope>NUCLEOTIDE SEQUENCE [LARGE SCALE GENOMIC DNA]</scope>
    <source>
        <strain evidence="1">Sdau11-99</strain>
    </source>
</reference>
<sequence>MAHVLGVRELIEIILSFADPQDVLHASAASRFFRDSIAGSYKLKRHLFQLPAAEPLIRIKLRAANETRTNYMFARAYCSQEQFKKASEQSLQNPIEVVVYSPISGSPIFNTNRPDLCMIDNRFGYHSNHSWIPVTIRSVPFLRLNPFLVKAFNGPLLDSDYRSRFVIKHNRLDARRTAYSWPPVHESAWRNQLVTQPPVTTLTVRVMEWTVDSLPQINLQPDWIPGSGSLKRGYYIPEGLCLVNGSLVRVDRPPTAAPVATHVGVIFQAVKNESGVTIGDLHDSMTPYSTRKAVHAALSSRNKRVPEGCGDIETEHLWDSQHNRVYCLVEILM</sequence>